<name>A0A915JZ94_ROMCU</name>
<reference evidence="2" key="1">
    <citation type="submission" date="2022-11" db="UniProtKB">
        <authorList>
            <consortium name="WormBaseParasite"/>
        </authorList>
    </citation>
    <scope>IDENTIFICATION</scope>
</reference>
<organism evidence="1 2">
    <name type="scientific">Romanomermis culicivorax</name>
    <name type="common">Nematode worm</name>
    <dbReference type="NCBI Taxonomy" id="13658"/>
    <lineage>
        <taxon>Eukaryota</taxon>
        <taxon>Metazoa</taxon>
        <taxon>Ecdysozoa</taxon>
        <taxon>Nematoda</taxon>
        <taxon>Enoplea</taxon>
        <taxon>Dorylaimia</taxon>
        <taxon>Mermithida</taxon>
        <taxon>Mermithoidea</taxon>
        <taxon>Mermithidae</taxon>
        <taxon>Romanomermis</taxon>
    </lineage>
</organism>
<proteinExistence type="predicted"/>
<accession>A0A915JZ94</accession>
<dbReference type="AlphaFoldDB" id="A0A915JZ94"/>
<sequence length="67" mass="7193">MLTTAVSTGSSAATLLVARDCTITSGMVADVVGKRVLLTHCWQCGEIEMEAWAMRKIRSASFVTSSR</sequence>
<dbReference type="Proteomes" id="UP000887565">
    <property type="component" value="Unplaced"/>
</dbReference>
<evidence type="ECO:0000313" key="1">
    <source>
        <dbReference type="Proteomes" id="UP000887565"/>
    </source>
</evidence>
<evidence type="ECO:0000313" key="2">
    <source>
        <dbReference type="WBParaSite" id="nRc.2.0.1.t31717-RA"/>
    </source>
</evidence>
<keyword evidence="1" id="KW-1185">Reference proteome</keyword>
<dbReference type="WBParaSite" id="nRc.2.0.1.t31717-RA">
    <property type="protein sequence ID" value="nRc.2.0.1.t31717-RA"/>
    <property type="gene ID" value="nRc.2.0.1.g31717"/>
</dbReference>
<protein>
    <submittedName>
        <fullName evidence="2">Uncharacterized protein</fullName>
    </submittedName>
</protein>